<protein>
    <submittedName>
        <fullName evidence="1">Uncharacterized protein</fullName>
    </submittedName>
</protein>
<keyword evidence="2" id="KW-1185">Reference proteome</keyword>
<comment type="caution">
    <text evidence="1">The sequence shown here is derived from an EMBL/GenBank/DDBJ whole genome shotgun (WGS) entry which is preliminary data.</text>
</comment>
<reference evidence="1 2" key="1">
    <citation type="journal article" date="2013" name="Nat. Genet.">
        <title>The genome of the hydatid tapeworm Echinococcus granulosus.</title>
        <authorList>
            <person name="Zheng H."/>
            <person name="Zhang W."/>
            <person name="Zhang L."/>
            <person name="Zhang Z."/>
            <person name="Li J."/>
            <person name="Lu G."/>
            <person name="Zhu Y."/>
            <person name="Wang Y."/>
            <person name="Huang Y."/>
            <person name="Liu J."/>
            <person name="Kang H."/>
            <person name="Chen J."/>
            <person name="Wang L."/>
            <person name="Chen A."/>
            <person name="Yu S."/>
            <person name="Gao Z."/>
            <person name="Jin L."/>
            <person name="Gu W."/>
            <person name="Wang Z."/>
            <person name="Zhao L."/>
            <person name="Shi B."/>
            <person name="Wen H."/>
            <person name="Lin R."/>
            <person name="Jones M.K."/>
            <person name="Brejova B."/>
            <person name="Vinar T."/>
            <person name="Zhao G."/>
            <person name="McManus D.P."/>
            <person name="Chen Z."/>
            <person name="Zhou Y."/>
            <person name="Wang S."/>
        </authorList>
    </citation>
    <scope>NUCLEOTIDE SEQUENCE [LARGE SCALE GENOMIC DNA]</scope>
</reference>
<gene>
    <name evidence="1" type="ORF">EGR_11010</name>
</gene>
<dbReference type="KEGG" id="egl:EGR_11010"/>
<accession>W6UKV8</accession>
<evidence type="ECO:0000313" key="2">
    <source>
        <dbReference type="Proteomes" id="UP000019149"/>
    </source>
</evidence>
<dbReference type="EMBL" id="APAU02000329">
    <property type="protein sequence ID" value="EUB54129.1"/>
    <property type="molecule type" value="Genomic_DNA"/>
</dbReference>
<dbReference type="CTD" id="36346725"/>
<dbReference type="GeneID" id="36346725"/>
<dbReference type="Proteomes" id="UP000019149">
    <property type="component" value="Unassembled WGS sequence"/>
</dbReference>
<dbReference type="AlphaFoldDB" id="W6UKV8"/>
<name>W6UKV8_ECHGR</name>
<organism evidence="1 2">
    <name type="scientific">Echinococcus granulosus</name>
    <name type="common">Hydatid tapeworm</name>
    <dbReference type="NCBI Taxonomy" id="6210"/>
    <lineage>
        <taxon>Eukaryota</taxon>
        <taxon>Metazoa</taxon>
        <taxon>Spiralia</taxon>
        <taxon>Lophotrochozoa</taxon>
        <taxon>Platyhelminthes</taxon>
        <taxon>Cestoda</taxon>
        <taxon>Eucestoda</taxon>
        <taxon>Cyclophyllidea</taxon>
        <taxon>Taeniidae</taxon>
        <taxon>Echinococcus</taxon>
        <taxon>Echinococcus granulosus group</taxon>
    </lineage>
</organism>
<sequence>MVFFRAEIWFNWCSDTLLLKCDPFLSDGSVASALWQVASVLDGVRAALNKYCASKERSGLLNFREKNELINTKPQTDENRPGVAKLEQIVNYM</sequence>
<proteinExistence type="predicted"/>
<evidence type="ECO:0000313" key="1">
    <source>
        <dbReference type="EMBL" id="EUB54129.1"/>
    </source>
</evidence>
<dbReference type="RefSeq" id="XP_024345325.1">
    <property type="nucleotide sequence ID" value="XM_024500259.1"/>
</dbReference>